<feature type="transmembrane region" description="Helical" evidence="9">
    <location>
        <begin position="274"/>
        <end position="293"/>
    </location>
</feature>
<protein>
    <recommendedName>
        <fullName evidence="9">Olfactory receptor</fullName>
    </recommendedName>
</protein>
<evidence type="ECO:0000256" key="2">
    <source>
        <dbReference type="ARBA" id="ARBA00022692"/>
    </source>
</evidence>
<sequence>MSRGKENDTGVSEFLLLGITSDPGQRQALFWLFLCMYLVTLAGNTLIILVIGSAPHLHTPMYFFLTNLSFVDLCFTTNLIPRLLVSHVAGTWTIPYTHCLTQMYFFISFAHLDTFLLAVMALDRYAAICYPLQYCSIFTPRLCGEMAALVWVGSGLISLVHTLLMSRLTFCSSTQEISHFYCEAYLLLKIACSDTRVNQRLFLGGVVLFVAPCVLIMVSYICIAATVLRIPSAGGRRKAFSTCSSHLSVVILFYGTVLAIYIRPPDSFSAQDTIATIMYTVLTPMLNPFIYSLRNKDMKEAVRRLFRRGTKPSQCCRLLGWSLRRSKI</sequence>
<dbReference type="PROSITE" id="PS00237">
    <property type="entry name" value="G_PROTEIN_RECEP_F1_1"/>
    <property type="match status" value="1"/>
</dbReference>
<evidence type="ECO:0000256" key="4">
    <source>
        <dbReference type="ARBA" id="ARBA00023040"/>
    </source>
</evidence>
<dbReference type="CDD" id="cd15235">
    <property type="entry name" value="7tmA_OR1A-like"/>
    <property type="match status" value="1"/>
</dbReference>
<keyword evidence="9" id="KW-1003">Cell membrane</keyword>
<gene>
    <name evidence="12" type="primary">LOC103581380</name>
</gene>
<organism evidence="11 12">
    <name type="scientific">Galeopterus variegatus</name>
    <name type="common">Malayan flying lemur</name>
    <name type="synonym">Cynocephalus variegatus</name>
    <dbReference type="NCBI Taxonomy" id="482537"/>
    <lineage>
        <taxon>Eukaryota</taxon>
        <taxon>Metazoa</taxon>
        <taxon>Chordata</taxon>
        <taxon>Craniata</taxon>
        <taxon>Vertebrata</taxon>
        <taxon>Euteleostomi</taxon>
        <taxon>Mammalia</taxon>
        <taxon>Eutheria</taxon>
        <taxon>Euarchontoglires</taxon>
        <taxon>Dermoptera</taxon>
        <taxon>Cynocephalidae</taxon>
        <taxon>Galeopterus</taxon>
    </lineage>
</organism>
<accession>A0ABM0PZA9</accession>
<dbReference type="PRINTS" id="PR00245">
    <property type="entry name" value="OLFACTORYR"/>
</dbReference>
<feature type="transmembrane region" description="Helical" evidence="9">
    <location>
        <begin position="240"/>
        <end position="262"/>
    </location>
</feature>
<dbReference type="InterPro" id="IPR000725">
    <property type="entry name" value="Olfact_rcpt"/>
</dbReference>
<keyword evidence="11" id="KW-1185">Reference proteome</keyword>
<reference evidence="12" key="1">
    <citation type="submission" date="2025-08" db="UniProtKB">
        <authorList>
            <consortium name="RefSeq"/>
        </authorList>
    </citation>
    <scope>IDENTIFICATION</scope>
</reference>
<keyword evidence="3 9" id="KW-1133">Transmembrane helix</keyword>
<dbReference type="SUPFAM" id="SSF81321">
    <property type="entry name" value="Family A G protein-coupled receptor-like"/>
    <property type="match status" value="1"/>
</dbReference>
<evidence type="ECO:0000313" key="11">
    <source>
        <dbReference type="Proteomes" id="UP000694923"/>
    </source>
</evidence>
<dbReference type="Proteomes" id="UP000694923">
    <property type="component" value="Unplaced"/>
</dbReference>
<dbReference type="InterPro" id="IPR017452">
    <property type="entry name" value="GPCR_Rhodpsn_7TM"/>
</dbReference>
<keyword evidence="9" id="KW-0552">Olfaction</keyword>
<dbReference type="PROSITE" id="PS50262">
    <property type="entry name" value="G_PROTEIN_RECEP_F1_2"/>
    <property type="match status" value="1"/>
</dbReference>
<keyword evidence="7 8" id="KW-0807">Transducer</keyword>
<keyword evidence="2 8" id="KW-0812">Transmembrane</keyword>
<evidence type="ECO:0000259" key="10">
    <source>
        <dbReference type="PROSITE" id="PS50262"/>
    </source>
</evidence>
<evidence type="ECO:0000256" key="1">
    <source>
        <dbReference type="ARBA" id="ARBA00004141"/>
    </source>
</evidence>
<keyword evidence="9" id="KW-0716">Sensory transduction</keyword>
<feature type="transmembrane region" description="Helical" evidence="9">
    <location>
        <begin position="201"/>
        <end position="228"/>
    </location>
</feature>
<keyword evidence="5 9" id="KW-0472">Membrane</keyword>
<evidence type="ECO:0000256" key="3">
    <source>
        <dbReference type="ARBA" id="ARBA00022989"/>
    </source>
</evidence>
<evidence type="ECO:0000313" key="12">
    <source>
        <dbReference type="RefSeq" id="XP_008561450.1"/>
    </source>
</evidence>
<feature type="transmembrane region" description="Helical" evidence="9">
    <location>
        <begin position="62"/>
        <end position="84"/>
    </location>
</feature>
<comment type="subcellular location">
    <subcellularLocation>
        <location evidence="9">Cell membrane</location>
        <topology evidence="9">Multi-pass membrane protein</topology>
    </subcellularLocation>
    <subcellularLocation>
        <location evidence="1">Membrane</location>
        <topology evidence="1">Multi-pass membrane protein</topology>
    </subcellularLocation>
</comment>
<keyword evidence="4 8" id="KW-0297">G-protein coupled receptor</keyword>
<keyword evidence="6 8" id="KW-0675">Receptor</keyword>
<feature type="transmembrane region" description="Helical" evidence="9">
    <location>
        <begin position="142"/>
        <end position="164"/>
    </location>
</feature>
<evidence type="ECO:0000256" key="8">
    <source>
        <dbReference type="RuleBase" id="RU000688"/>
    </source>
</evidence>
<dbReference type="Pfam" id="PF13853">
    <property type="entry name" value="7tm_4"/>
    <property type="match status" value="1"/>
</dbReference>
<feature type="transmembrane region" description="Helical" evidence="9">
    <location>
        <begin position="104"/>
        <end position="122"/>
    </location>
</feature>
<evidence type="ECO:0000256" key="7">
    <source>
        <dbReference type="ARBA" id="ARBA00023224"/>
    </source>
</evidence>
<dbReference type="PRINTS" id="PR00237">
    <property type="entry name" value="GPCRRHODOPSN"/>
</dbReference>
<evidence type="ECO:0000256" key="5">
    <source>
        <dbReference type="ARBA" id="ARBA00023136"/>
    </source>
</evidence>
<dbReference type="InterPro" id="IPR000276">
    <property type="entry name" value="GPCR_Rhodpsn"/>
</dbReference>
<evidence type="ECO:0000256" key="9">
    <source>
        <dbReference type="RuleBase" id="RU363047"/>
    </source>
</evidence>
<feature type="transmembrane region" description="Helical" evidence="9">
    <location>
        <begin position="28"/>
        <end position="50"/>
    </location>
</feature>
<name>A0ABM0PZA9_GALVR</name>
<comment type="similarity">
    <text evidence="8">Belongs to the G-protein coupled receptor 1 family.</text>
</comment>
<evidence type="ECO:0000256" key="6">
    <source>
        <dbReference type="ARBA" id="ARBA00023170"/>
    </source>
</evidence>
<dbReference type="RefSeq" id="XP_008561450.1">
    <property type="nucleotide sequence ID" value="XM_008563228.1"/>
</dbReference>
<feature type="domain" description="G-protein coupled receptors family 1 profile" evidence="10">
    <location>
        <begin position="43"/>
        <end position="291"/>
    </location>
</feature>
<dbReference type="PANTHER" id="PTHR48001">
    <property type="entry name" value="OLFACTORY RECEPTOR"/>
    <property type="match status" value="1"/>
</dbReference>
<dbReference type="GeneID" id="103581380"/>
<proteinExistence type="inferred from homology"/>
<dbReference type="Gene3D" id="1.20.1070.10">
    <property type="entry name" value="Rhodopsin 7-helix transmembrane proteins"/>
    <property type="match status" value="1"/>
</dbReference>